<dbReference type="PANTHER" id="PTHR37423:SF2">
    <property type="entry name" value="MEMBRANE-BOUND LYTIC MUREIN TRANSGLYCOSYLASE C"/>
    <property type="match status" value="1"/>
</dbReference>
<dbReference type="Proteomes" id="UP000179129">
    <property type="component" value="Unassembled WGS sequence"/>
</dbReference>
<dbReference type="STRING" id="1817867.A3F83_06375"/>
<gene>
    <name evidence="2" type="ORF">A3F83_06375</name>
</gene>
<dbReference type="PANTHER" id="PTHR37423">
    <property type="entry name" value="SOLUBLE LYTIC MUREIN TRANSGLYCOSYLASE-RELATED"/>
    <property type="match status" value="1"/>
</dbReference>
<feature type="domain" description="Transglycosylase SLT" evidence="1">
    <location>
        <begin position="124"/>
        <end position="220"/>
    </location>
</feature>
<accession>A0A1F5YL58</accession>
<dbReference type="Gene3D" id="1.10.530.10">
    <property type="match status" value="1"/>
</dbReference>
<dbReference type="AlphaFoldDB" id="A0A1F5YL58"/>
<dbReference type="Pfam" id="PF01464">
    <property type="entry name" value="SLT"/>
    <property type="match status" value="1"/>
</dbReference>
<organism evidence="2 3">
    <name type="scientific">Candidatus Glassbacteria bacterium RIFCSPLOWO2_12_FULL_58_11</name>
    <dbReference type="NCBI Taxonomy" id="1817867"/>
    <lineage>
        <taxon>Bacteria</taxon>
        <taxon>Candidatus Glassiibacteriota</taxon>
    </lineage>
</organism>
<reference evidence="2 3" key="1">
    <citation type="journal article" date="2016" name="Nat. Commun.">
        <title>Thousands of microbial genomes shed light on interconnected biogeochemical processes in an aquifer system.</title>
        <authorList>
            <person name="Anantharaman K."/>
            <person name="Brown C.T."/>
            <person name="Hug L.A."/>
            <person name="Sharon I."/>
            <person name="Castelle C.J."/>
            <person name="Probst A.J."/>
            <person name="Thomas B.C."/>
            <person name="Singh A."/>
            <person name="Wilkins M.J."/>
            <person name="Karaoz U."/>
            <person name="Brodie E.L."/>
            <person name="Williams K.H."/>
            <person name="Hubbard S.S."/>
            <person name="Banfield J.F."/>
        </authorList>
    </citation>
    <scope>NUCLEOTIDE SEQUENCE [LARGE SCALE GENOMIC DNA]</scope>
</reference>
<dbReference type="SUPFAM" id="SSF53955">
    <property type="entry name" value="Lysozyme-like"/>
    <property type="match status" value="1"/>
</dbReference>
<evidence type="ECO:0000313" key="3">
    <source>
        <dbReference type="Proteomes" id="UP000179129"/>
    </source>
</evidence>
<sequence>MNKFRLKFLIERKTRRCLREGRNQSLRSRWMPGLSQNFLFSLISVALMGTVVHGVYQLPNSSSLRTKIQAGEAIPDREVPVIAEARAMHLAALEELGKLKLNQQIKSYALRFDINYRLSSLIYNISEDENIDPELIYRIIWTESRFKSDCIGPVGEIGLMQVRYGTALSIDPGATPRRLYDPAYNIRIGIKHLKDHLHFYRGDTRLALLAYNRGRGKVNELVNLGVNPANGYATKVLDSNF</sequence>
<protein>
    <recommendedName>
        <fullName evidence="1">Transglycosylase SLT domain-containing protein</fullName>
    </recommendedName>
</protein>
<dbReference type="InterPro" id="IPR008258">
    <property type="entry name" value="Transglycosylase_SLT_dom_1"/>
</dbReference>
<comment type="caution">
    <text evidence="2">The sequence shown here is derived from an EMBL/GenBank/DDBJ whole genome shotgun (WGS) entry which is preliminary data.</text>
</comment>
<proteinExistence type="predicted"/>
<name>A0A1F5YL58_9BACT</name>
<evidence type="ECO:0000313" key="2">
    <source>
        <dbReference type="EMBL" id="OGG00938.1"/>
    </source>
</evidence>
<dbReference type="InterPro" id="IPR023346">
    <property type="entry name" value="Lysozyme-like_dom_sf"/>
</dbReference>
<evidence type="ECO:0000259" key="1">
    <source>
        <dbReference type="Pfam" id="PF01464"/>
    </source>
</evidence>
<dbReference type="EMBL" id="MFIX01000233">
    <property type="protein sequence ID" value="OGG00938.1"/>
    <property type="molecule type" value="Genomic_DNA"/>
</dbReference>